<feature type="compositionally biased region" description="Basic and acidic residues" evidence="1">
    <location>
        <begin position="232"/>
        <end position="246"/>
    </location>
</feature>
<comment type="caution">
    <text evidence="2">The sequence shown here is derived from an EMBL/GenBank/DDBJ whole genome shotgun (WGS) entry which is preliminary data.</text>
</comment>
<evidence type="ECO:0000313" key="3">
    <source>
        <dbReference type="Proteomes" id="UP000298663"/>
    </source>
</evidence>
<dbReference type="STRING" id="34508.A0A4V6I7Y0"/>
<protein>
    <submittedName>
        <fullName evidence="2">Uncharacterized protein</fullName>
    </submittedName>
</protein>
<dbReference type="EMBL" id="AZBU02000001">
    <property type="protein sequence ID" value="TMS36833.1"/>
    <property type="molecule type" value="Genomic_DNA"/>
</dbReference>
<dbReference type="Pfam" id="PF09420">
    <property type="entry name" value="Nop16"/>
    <property type="match status" value="1"/>
</dbReference>
<proteinExistence type="predicted"/>
<evidence type="ECO:0000313" key="2">
    <source>
        <dbReference type="EMBL" id="TMS36833.1"/>
    </source>
</evidence>
<name>A0A4V6I7Y0_STECR</name>
<evidence type="ECO:0000256" key="1">
    <source>
        <dbReference type="SAM" id="MobiDB-lite"/>
    </source>
</evidence>
<dbReference type="OrthoDB" id="285729at2759"/>
<keyword evidence="3" id="KW-1185">Reference proteome</keyword>
<reference evidence="2 3" key="1">
    <citation type="journal article" date="2015" name="Genome Biol.">
        <title>Comparative genomics of Steinernema reveals deeply conserved gene regulatory networks.</title>
        <authorList>
            <person name="Dillman A.R."/>
            <person name="Macchietto M."/>
            <person name="Porter C.F."/>
            <person name="Rogers A."/>
            <person name="Williams B."/>
            <person name="Antoshechkin I."/>
            <person name="Lee M.M."/>
            <person name="Goodwin Z."/>
            <person name="Lu X."/>
            <person name="Lewis E.E."/>
            <person name="Goodrich-Blair H."/>
            <person name="Stock S.P."/>
            <person name="Adams B.J."/>
            <person name="Sternberg P.W."/>
            <person name="Mortazavi A."/>
        </authorList>
    </citation>
    <scope>NUCLEOTIDE SEQUENCE [LARGE SCALE GENOMIC DNA]</scope>
    <source>
        <strain evidence="2 3">ALL</strain>
    </source>
</reference>
<dbReference type="EMBL" id="CM016762">
    <property type="protein sequence ID" value="TMS36833.1"/>
    <property type="molecule type" value="Genomic_DNA"/>
</dbReference>
<feature type="compositionally biased region" description="Basic residues" evidence="1">
    <location>
        <begin position="1"/>
        <end position="19"/>
    </location>
</feature>
<dbReference type="InterPro" id="IPR019002">
    <property type="entry name" value="Ribosome_biogenesis_Nop16"/>
</dbReference>
<dbReference type="AlphaFoldDB" id="A0A4V6I7Y0"/>
<accession>A0A4V6I7Y0</accession>
<dbReference type="Proteomes" id="UP000298663">
    <property type="component" value="Chromosome X"/>
</dbReference>
<feature type="region of interest" description="Disordered" evidence="1">
    <location>
        <begin position="232"/>
        <end position="276"/>
    </location>
</feature>
<sequence length="401" mass="45287">MRSMRHVKRGRNPKQRTGKNRTSTKNEAYKRHNAAKQQWIGKTQFWEPKSALSEKRLAEKVINESFHSAPVQNKVNARPKKVAEHKPSASQPKKALEPQQKNLKKNSAVEEVAQKKAVQKTEAVSNGVAGKLEKFAPKKKEVVEQLRVEINEKQYSDNDDMKSSVDSGVDVAHHKEDQKPENVLNGAERLAELTGEVVDAVDEEPCVLRKASRCGEFCGCDRIRDEHYHHDHDSVEDERIVEDPPKEAAVCETKQAKSAKKQKQEAKPAEANDSQSTRFSANVVKFVDMAQKKLAAPENAKETEPKIAPVTVTKAASAPVPTPASVVVKKVDPKRRERQYKLLPRDIEFCSYMMETHGENFEAMANDPKNVYRDTANGISRKLRIFRESPQYEEYVASKNV</sequence>
<feature type="region of interest" description="Disordered" evidence="1">
    <location>
        <begin position="63"/>
        <end position="110"/>
    </location>
</feature>
<feature type="region of interest" description="Disordered" evidence="1">
    <location>
        <begin position="1"/>
        <end position="42"/>
    </location>
</feature>
<reference evidence="2 3" key="2">
    <citation type="journal article" date="2019" name="G3 (Bethesda)">
        <title>Hybrid Assembly of the Genome of the Entomopathogenic Nematode Steinernema carpocapsae Identifies the X-Chromosome.</title>
        <authorList>
            <person name="Serra L."/>
            <person name="Macchietto M."/>
            <person name="Macias-Munoz A."/>
            <person name="McGill C.J."/>
            <person name="Rodriguez I.M."/>
            <person name="Rodriguez B."/>
            <person name="Murad R."/>
            <person name="Mortazavi A."/>
        </authorList>
    </citation>
    <scope>NUCLEOTIDE SEQUENCE [LARGE SCALE GENOMIC DNA]</scope>
    <source>
        <strain evidence="2 3">ALL</strain>
    </source>
</reference>
<organism evidence="2 3">
    <name type="scientific">Steinernema carpocapsae</name>
    <name type="common">Entomopathogenic nematode</name>
    <dbReference type="NCBI Taxonomy" id="34508"/>
    <lineage>
        <taxon>Eukaryota</taxon>
        <taxon>Metazoa</taxon>
        <taxon>Ecdysozoa</taxon>
        <taxon>Nematoda</taxon>
        <taxon>Chromadorea</taxon>
        <taxon>Rhabditida</taxon>
        <taxon>Tylenchina</taxon>
        <taxon>Panagrolaimomorpha</taxon>
        <taxon>Strongyloidoidea</taxon>
        <taxon>Steinernematidae</taxon>
        <taxon>Steinernema</taxon>
    </lineage>
</organism>
<gene>
    <name evidence="2" type="ORF">L596_003911</name>
</gene>